<sequence>MSSETFFRAPREWVEKVIETLEQALNVEKIGSTYVRSPKSLSDTRFSYLVGEVEPVNEYSNDGRKSHDIELRFLIEVPTNRNGFDLEALDASTRLERELLKQRFGAYEDVEDAEIVSNLPSRFNPQDGVYSRTVTMRQRVKMGPVEETYLELDGTQLDGSTQTDSSTAEAG</sequence>
<protein>
    <submittedName>
        <fullName evidence="1">Uncharacterized protein</fullName>
    </submittedName>
</protein>
<name>A0ABX4W9F0_VIBDI</name>
<evidence type="ECO:0000313" key="1">
    <source>
        <dbReference type="EMBL" id="PNH99600.1"/>
    </source>
</evidence>
<evidence type="ECO:0000313" key="2">
    <source>
        <dbReference type="Proteomes" id="UP000236547"/>
    </source>
</evidence>
<accession>A0ABX4W9F0</accession>
<dbReference type="Proteomes" id="UP000236547">
    <property type="component" value="Unassembled WGS sequence"/>
</dbReference>
<organism evidence="1 2">
    <name type="scientific">Vibrio diazotrophicus</name>
    <dbReference type="NCBI Taxonomy" id="685"/>
    <lineage>
        <taxon>Bacteria</taxon>
        <taxon>Pseudomonadati</taxon>
        <taxon>Pseudomonadota</taxon>
        <taxon>Gammaproteobacteria</taxon>
        <taxon>Vibrionales</taxon>
        <taxon>Vibrionaceae</taxon>
        <taxon>Vibrio</taxon>
    </lineage>
</organism>
<reference evidence="1 2" key="1">
    <citation type="submission" date="2018-01" db="EMBL/GenBank/DDBJ databases">
        <title>Draft genome sequences of six Vibrio diazotrophicus strains isolated from deep-sea sediments of the Baltic Sea.</title>
        <authorList>
            <person name="Castillo D."/>
            <person name="Vandieken V."/>
            <person name="Chiang O."/>
            <person name="Middelboe M."/>
        </authorList>
    </citation>
    <scope>NUCLEOTIDE SEQUENCE [LARGE SCALE GENOMIC DNA]</scope>
    <source>
        <strain evidence="1 2">65.10M</strain>
    </source>
</reference>
<comment type="caution">
    <text evidence="1">The sequence shown here is derived from an EMBL/GenBank/DDBJ whole genome shotgun (WGS) entry which is preliminary data.</text>
</comment>
<dbReference type="EMBL" id="POSM01000026">
    <property type="protein sequence ID" value="PNH99600.1"/>
    <property type="molecule type" value="Genomic_DNA"/>
</dbReference>
<dbReference type="RefSeq" id="WP_102969131.1">
    <property type="nucleotide sequence ID" value="NZ_POSM01000026.1"/>
</dbReference>
<keyword evidence="2" id="KW-1185">Reference proteome</keyword>
<gene>
    <name evidence="1" type="ORF">C1O25_16170</name>
</gene>
<proteinExistence type="predicted"/>